<feature type="transmembrane region" description="Helical" evidence="1">
    <location>
        <begin position="12"/>
        <end position="31"/>
    </location>
</feature>
<evidence type="ECO:0000256" key="1">
    <source>
        <dbReference type="SAM" id="Phobius"/>
    </source>
</evidence>
<evidence type="ECO:0000313" key="2">
    <source>
        <dbReference type="EMBL" id="EGC16075.1"/>
    </source>
</evidence>
<accession>F0F2R3</accession>
<gene>
    <name evidence="2" type="ORF">HMPREF9098_2398</name>
</gene>
<comment type="caution">
    <text evidence="2">The sequence shown here is derived from an EMBL/GenBank/DDBJ whole genome shotgun (WGS) entry which is preliminary data.</text>
</comment>
<keyword evidence="3" id="KW-1185">Reference proteome</keyword>
<dbReference type="STRING" id="888741.HMPREF9098_2398"/>
<dbReference type="EMBL" id="AEWV01000046">
    <property type="protein sequence ID" value="EGC16075.1"/>
    <property type="molecule type" value="Genomic_DNA"/>
</dbReference>
<dbReference type="AlphaFoldDB" id="F0F2R3"/>
<dbReference type="Proteomes" id="UP000004088">
    <property type="component" value="Unassembled WGS sequence"/>
</dbReference>
<evidence type="ECO:0000313" key="3">
    <source>
        <dbReference type="Proteomes" id="UP000004088"/>
    </source>
</evidence>
<dbReference type="HOGENOM" id="CLU_3200885_0_0_4"/>
<name>F0F2R3_9NEIS</name>
<protein>
    <submittedName>
        <fullName evidence="2">Uncharacterized protein</fullName>
    </submittedName>
</protein>
<keyword evidence="1" id="KW-1133">Transmembrane helix</keyword>
<keyword evidence="1" id="KW-0472">Membrane</keyword>
<organism evidence="2 3">
    <name type="scientific">Kingella denitrificans ATCC 33394</name>
    <dbReference type="NCBI Taxonomy" id="888741"/>
    <lineage>
        <taxon>Bacteria</taxon>
        <taxon>Pseudomonadati</taxon>
        <taxon>Pseudomonadota</taxon>
        <taxon>Betaproteobacteria</taxon>
        <taxon>Neisseriales</taxon>
        <taxon>Neisseriaceae</taxon>
        <taxon>Kingella</taxon>
    </lineage>
</organism>
<keyword evidence="1" id="KW-0812">Transmembrane</keyword>
<proteinExistence type="predicted"/>
<reference evidence="2 3" key="1">
    <citation type="submission" date="2011-01" db="EMBL/GenBank/DDBJ databases">
        <authorList>
            <person name="Muzny D."/>
            <person name="Qin X."/>
            <person name="Deng J."/>
            <person name="Jiang H."/>
            <person name="Liu Y."/>
            <person name="Qu J."/>
            <person name="Song X.-Z."/>
            <person name="Zhang L."/>
            <person name="Thornton R."/>
            <person name="Coyle M."/>
            <person name="Francisco L."/>
            <person name="Jackson L."/>
            <person name="Javaid M."/>
            <person name="Korchina V."/>
            <person name="Kovar C."/>
            <person name="Mata R."/>
            <person name="Mathew T."/>
            <person name="Ngo R."/>
            <person name="Nguyen L."/>
            <person name="Nguyen N."/>
            <person name="Okwuonu G."/>
            <person name="Ongeri F."/>
            <person name="Pham C."/>
            <person name="Simmons D."/>
            <person name="Wilczek-Boney K."/>
            <person name="Hale W."/>
            <person name="Jakkamsetti A."/>
            <person name="Pham P."/>
            <person name="Ruth R."/>
            <person name="San Lucas F."/>
            <person name="Warren J."/>
            <person name="Zhang J."/>
            <person name="Zhao Z."/>
            <person name="Zhou C."/>
            <person name="Zhu D."/>
            <person name="Lee S."/>
            <person name="Bess C."/>
            <person name="Blankenburg K."/>
            <person name="Forbes L."/>
            <person name="Fu Q."/>
            <person name="Gubbala S."/>
            <person name="Hirani K."/>
            <person name="Jayaseelan J.C."/>
            <person name="Lara F."/>
            <person name="Munidasa M."/>
            <person name="Palculict T."/>
            <person name="Patil S."/>
            <person name="Pu L.-L."/>
            <person name="Saada N."/>
            <person name="Tang L."/>
            <person name="Weissenberger G."/>
            <person name="Zhu Y."/>
            <person name="Hemphill L."/>
            <person name="Shang Y."/>
            <person name="Youmans B."/>
            <person name="Ayvaz T."/>
            <person name="Ross M."/>
            <person name="Santibanez J."/>
            <person name="Aqrawi P."/>
            <person name="Gross S."/>
            <person name="Joshi V."/>
            <person name="Fowler G."/>
            <person name="Nazareth L."/>
            <person name="Reid J."/>
            <person name="Worley K."/>
            <person name="Petrosino J."/>
            <person name="Highlander S."/>
            <person name="Gibbs R."/>
        </authorList>
    </citation>
    <scope>NUCLEOTIDE SEQUENCE [LARGE SCALE GENOMIC DNA]</scope>
    <source>
        <strain evidence="2 3">ATCC 33394</strain>
    </source>
</reference>
<sequence length="45" mass="5084">MGIDDGGLTHDGLLIALLRFNIFLLKAACTLEYGKRGYWRHYGTI</sequence>